<comment type="caution">
    <text evidence="2">The sequence shown here is derived from an EMBL/GenBank/DDBJ whole genome shotgun (WGS) entry which is preliminary data.</text>
</comment>
<keyword evidence="1" id="KW-0175">Coiled coil</keyword>
<gene>
    <name evidence="2" type="ORF">SYV04_16515</name>
</gene>
<protein>
    <submittedName>
        <fullName evidence="2">Uncharacterized protein</fullName>
    </submittedName>
</protein>
<accession>A0ABU5H3I3</accession>
<sequence length="67" mass="7487">MTWSEIVGNELAQARRELAEAEEGLKAGTPAAHARYTRALFEAERAEQRANQASRRSFWNAGLLLQS</sequence>
<dbReference type="RefSeq" id="WP_321546751.1">
    <property type="nucleotide sequence ID" value="NZ_JAXIVS010000005.1"/>
</dbReference>
<evidence type="ECO:0000313" key="3">
    <source>
        <dbReference type="Proteomes" id="UP001291309"/>
    </source>
</evidence>
<reference evidence="2 3" key="1">
    <citation type="submission" date="2023-12" db="EMBL/GenBank/DDBJ databases">
        <title>the genome sequence of Hyalangium sp. s54d21.</title>
        <authorList>
            <person name="Zhang X."/>
        </authorList>
    </citation>
    <scope>NUCLEOTIDE SEQUENCE [LARGE SCALE GENOMIC DNA]</scope>
    <source>
        <strain evidence="3">s54d21</strain>
    </source>
</reference>
<dbReference type="Proteomes" id="UP001291309">
    <property type="component" value="Unassembled WGS sequence"/>
</dbReference>
<evidence type="ECO:0000313" key="2">
    <source>
        <dbReference type="EMBL" id="MDY7228023.1"/>
    </source>
</evidence>
<name>A0ABU5H3I3_9BACT</name>
<organism evidence="2 3">
    <name type="scientific">Hyalangium rubrum</name>
    <dbReference type="NCBI Taxonomy" id="3103134"/>
    <lineage>
        <taxon>Bacteria</taxon>
        <taxon>Pseudomonadati</taxon>
        <taxon>Myxococcota</taxon>
        <taxon>Myxococcia</taxon>
        <taxon>Myxococcales</taxon>
        <taxon>Cystobacterineae</taxon>
        <taxon>Archangiaceae</taxon>
        <taxon>Hyalangium</taxon>
    </lineage>
</organism>
<proteinExistence type="predicted"/>
<keyword evidence="3" id="KW-1185">Reference proteome</keyword>
<dbReference type="EMBL" id="JAXIVS010000005">
    <property type="protein sequence ID" value="MDY7228023.1"/>
    <property type="molecule type" value="Genomic_DNA"/>
</dbReference>
<feature type="coiled-coil region" evidence="1">
    <location>
        <begin position="4"/>
        <end position="56"/>
    </location>
</feature>
<evidence type="ECO:0000256" key="1">
    <source>
        <dbReference type="SAM" id="Coils"/>
    </source>
</evidence>